<dbReference type="Proteomes" id="UP000248423">
    <property type="component" value="Unassembled WGS sequence"/>
</dbReference>
<dbReference type="VEuPathDB" id="FungiDB:BO78DRAFT_432032"/>
<evidence type="ECO:0000313" key="2">
    <source>
        <dbReference type="EMBL" id="PYI03575.1"/>
    </source>
</evidence>
<reference evidence="2 3" key="1">
    <citation type="submission" date="2018-02" db="EMBL/GenBank/DDBJ databases">
        <title>The genomes of Aspergillus section Nigri reveals drivers in fungal speciation.</title>
        <authorList>
            <consortium name="DOE Joint Genome Institute"/>
            <person name="Vesth T.C."/>
            <person name="Nybo J."/>
            <person name="Theobald S."/>
            <person name="Brandl J."/>
            <person name="Frisvad J.C."/>
            <person name="Nielsen K.F."/>
            <person name="Lyhne E.K."/>
            <person name="Kogle M.E."/>
            <person name="Kuo A."/>
            <person name="Riley R."/>
            <person name="Clum A."/>
            <person name="Nolan M."/>
            <person name="Lipzen A."/>
            <person name="Salamov A."/>
            <person name="Henrissat B."/>
            <person name="Wiebenga A."/>
            <person name="De vries R.P."/>
            <person name="Grigoriev I.V."/>
            <person name="Mortensen U.H."/>
            <person name="Andersen M.R."/>
            <person name="Baker S.E."/>
        </authorList>
    </citation>
    <scope>NUCLEOTIDE SEQUENCE [LARGE SCALE GENOMIC DNA]</scope>
    <source>
        <strain evidence="2 3">CBS 121057</strain>
    </source>
</reference>
<protein>
    <submittedName>
        <fullName evidence="2">Uncharacterized protein</fullName>
    </submittedName>
</protein>
<dbReference type="STRING" id="1448318.A0A319E5S5"/>
<accession>A0A319E5S5</accession>
<sequence>MHLISVAVATLLTTASAILITKPAAGDTVHCNQPFQFCWEAVVTDPPQFCIFLTNFIEFPPQIFDLYRPITTDGGGCVTINPPNCPSPLRTTPYRIRATVCGDPNTIYAESGDFRLVF</sequence>
<evidence type="ECO:0000313" key="3">
    <source>
        <dbReference type="Proteomes" id="UP000248423"/>
    </source>
</evidence>
<feature type="chain" id="PRO_5016296360" evidence="1">
    <location>
        <begin position="18"/>
        <end position="118"/>
    </location>
</feature>
<organism evidence="2 3">
    <name type="scientific">Aspergillus sclerotiicarbonarius (strain CBS 121057 / IBT 28362)</name>
    <dbReference type="NCBI Taxonomy" id="1448318"/>
    <lineage>
        <taxon>Eukaryota</taxon>
        <taxon>Fungi</taxon>
        <taxon>Dikarya</taxon>
        <taxon>Ascomycota</taxon>
        <taxon>Pezizomycotina</taxon>
        <taxon>Eurotiomycetes</taxon>
        <taxon>Eurotiomycetidae</taxon>
        <taxon>Eurotiales</taxon>
        <taxon>Aspergillaceae</taxon>
        <taxon>Aspergillus</taxon>
        <taxon>Aspergillus subgen. Circumdati</taxon>
    </lineage>
</organism>
<dbReference type="OrthoDB" id="5316007at2759"/>
<evidence type="ECO:0000256" key="1">
    <source>
        <dbReference type="SAM" id="SignalP"/>
    </source>
</evidence>
<proteinExistence type="predicted"/>
<name>A0A319E5S5_ASPSB</name>
<dbReference type="EMBL" id="KZ826379">
    <property type="protein sequence ID" value="PYI03575.1"/>
    <property type="molecule type" value="Genomic_DNA"/>
</dbReference>
<feature type="signal peptide" evidence="1">
    <location>
        <begin position="1"/>
        <end position="17"/>
    </location>
</feature>
<gene>
    <name evidence="2" type="ORF">BO78DRAFT_432032</name>
</gene>
<keyword evidence="3" id="KW-1185">Reference proteome</keyword>
<dbReference type="AlphaFoldDB" id="A0A319E5S5"/>
<keyword evidence="1" id="KW-0732">Signal</keyword>